<reference evidence="5 6" key="1">
    <citation type="journal article" date="2023" name="Life. Sci Alliance">
        <title>Evolutionary insights into 3D genome organization and epigenetic landscape of Vigna mungo.</title>
        <authorList>
            <person name="Junaid A."/>
            <person name="Singh B."/>
            <person name="Bhatia S."/>
        </authorList>
    </citation>
    <scope>NUCLEOTIDE SEQUENCE [LARGE SCALE GENOMIC DNA]</scope>
    <source>
        <strain evidence="5">Urdbean</strain>
    </source>
</reference>
<dbReference type="Gene3D" id="1.25.70.10">
    <property type="entry name" value="Transcription termination factor 3, mitochondrial"/>
    <property type="match status" value="1"/>
</dbReference>
<dbReference type="PANTHER" id="PTHR13068">
    <property type="entry name" value="CGI-12 PROTEIN-RELATED"/>
    <property type="match status" value="1"/>
</dbReference>
<dbReference type="Pfam" id="PF02536">
    <property type="entry name" value="mTERF"/>
    <property type="match status" value="1"/>
</dbReference>
<dbReference type="PANTHER" id="PTHR13068:SF166">
    <property type="entry name" value="TRANSCRIPTION TERMINATION FACTOR MTERF15, MITOCHONDRIAL-LIKE"/>
    <property type="match status" value="1"/>
</dbReference>
<evidence type="ECO:0000256" key="1">
    <source>
        <dbReference type="ARBA" id="ARBA00007692"/>
    </source>
</evidence>
<feature type="compositionally biased region" description="Basic residues" evidence="4">
    <location>
        <begin position="379"/>
        <end position="391"/>
    </location>
</feature>
<dbReference type="InterPro" id="IPR038538">
    <property type="entry name" value="MTERF_sf"/>
</dbReference>
<dbReference type="SMART" id="SM00733">
    <property type="entry name" value="Mterf"/>
    <property type="match status" value="7"/>
</dbReference>
<evidence type="ECO:0000313" key="6">
    <source>
        <dbReference type="Proteomes" id="UP001374535"/>
    </source>
</evidence>
<keyword evidence="2" id="KW-0806">Transcription termination</keyword>
<protein>
    <recommendedName>
        <fullName evidence="7">mTERF protein</fullName>
    </recommendedName>
</protein>
<sequence>MKKFSTLRILHRRHCLLNLNPPFSVCFNFNFATVPQSQSFVVSYLVSTCGFSPESALSASRYLRFKSSQKPDSVLAFLSEHGFSVSQIHTVVKRESRILRCNPDKVLLPKFQFLRSKGASSADIIHMITTGPRFLLGSLNNHIVPAYHLVRSFVDSDKQVITCLRRNFSFIADSRVSPNVQLLLDNGVKRSSIAMMFCMRSSILGSYNLSHTICELKEMGFDTSKTTFAVALMAKKTVNKAKWVEKVEVFKKWGWSEEHVLEAFKKLPYCMLNSQEKIDAVFSFWVEVLGYSSLELLKYPVIFQLSLPKRIVPRSMVLRFLEKEGLRKKGASYAMPQLLTENAFLKKFVYGFEKHSSQLLKIYEKSMNQGNTTTEESKVKKRPHRNRHHRSLSSVGNDKHSSVKLQAPSEVPARSTLIKSLKKTASDHRSVNLKQFEATVQDFKPKMTQSERPRRESGELADSTEEKHMNY</sequence>
<keyword evidence="3" id="KW-0809">Transit peptide</keyword>
<comment type="similarity">
    <text evidence="1">Belongs to the mTERF family.</text>
</comment>
<organism evidence="5 6">
    <name type="scientific">Vigna mungo</name>
    <name type="common">Black gram</name>
    <name type="synonym">Phaseolus mungo</name>
    <dbReference type="NCBI Taxonomy" id="3915"/>
    <lineage>
        <taxon>Eukaryota</taxon>
        <taxon>Viridiplantae</taxon>
        <taxon>Streptophyta</taxon>
        <taxon>Embryophyta</taxon>
        <taxon>Tracheophyta</taxon>
        <taxon>Spermatophyta</taxon>
        <taxon>Magnoliopsida</taxon>
        <taxon>eudicotyledons</taxon>
        <taxon>Gunneridae</taxon>
        <taxon>Pentapetalae</taxon>
        <taxon>rosids</taxon>
        <taxon>fabids</taxon>
        <taxon>Fabales</taxon>
        <taxon>Fabaceae</taxon>
        <taxon>Papilionoideae</taxon>
        <taxon>50 kb inversion clade</taxon>
        <taxon>NPAAA clade</taxon>
        <taxon>indigoferoid/millettioid clade</taxon>
        <taxon>Phaseoleae</taxon>
        <taxon>Vigna</taxon>
    </lineage>
</organism>
<keyword evidence="6" id="KW-1185">Reference proteome</keyword>
<evidence type="ECO:0000256" key="4">
    <source>
        <dbReference type="SAM" id="MobiDB-lite"/>
    </source>
</evidence>
<proteinExistence type="inferred from homology"/>
<gene>
    <name evidence="5" type="ORF">V8G54_017463</name>
</gene>
<keyword evidence="2" id="KW-0805">Transcription regulation</keyword>
<dbReference type="InterPro" id="IPR003690">
    <property type="entry name" value="MTERF"/>
</dbReference>
<evidence type="ECO:0000256" key="3">
    <source>
        <dbReference type="ARBA" id="ARBA00022946"/>
    </source>
</evidence>
<evidence type="ECO:0000313" key="5">
    <source>
        <dbReference type="EMBL" id="WVZ12933.1"/>
    </source>
</evidence>
<dbReference type="FunFam" id="1.25.70.10:FF:000001">
    <property type="entry name" value="Mitochondrial transcription termination factor-like"/>
    <property type="match status" value="1"/>
</dbReference>
<accession>A0AAQ3S1D3</accession>
<dbReference type="GO" id="GO:0003676">
    <property type="term" value="F:nucleic acid binding"/>
    <property type="evidence" value="ECO:0007669"/>
    <property type="project" value="InterPro"/>
</dbReference>
<dbReference type="GO" id="GO:0006353">
    <property type="term" value="P:DNA-templated transcription termination"/>
    <property type="evidence" value="ECO:0007669"/>
    <property type="project" value="UniProtKB-KW"/>
</dbReference>
<dbReference type="Proteomes" id="UP001374535">
    <property type="component" value="Chromosome 5"/>
</dbReference>
<dbReference type="EMBL" id="CP144696">
    <property type="protein sequence ID" value="WVZ12933.1"/>
    <property type="molecule type" value="Genomic_DNA"/>
</dbReference>
<name>A0AAQ3S1D3_VIGMU</name>
<evidence type="ECO:0000256" key="2">
    <source>
        <dbReference type="ARBA" id="ARBA00022472"/>
    </source>
</evidence>
<keyword evidence="2" id="KW-0804">Transcription</keyword>
<evidence type="ECO:0008006" key="7">
    <source>
        <dbReference type="Google" id="ProtNLM"/>
    </source>
</evidence>
<dbReference type="AlphaFoldDB" id="A0AAQ3S1D3"/>
<feature type="region of interest" description="Disordered" evidence="4">
    <location>
        <begin position="370"/>
        <end position="471"/>
    </location>
</feature>
<feature type="compositionally biased region" description="Basic and acidic residues" evidence="4">
    <location>
        <begin position="443"/>
        <end position="471"/>
    </location>
</feature>